<dbReference type="Proteomes" id="UP001237595">
    <property type="component" value="Unassembled WGS sequence"/>
</dbReference>
<keyword evidence="4" id="KW-0808">Transferase</keyword>
<evidence type="ECO:0000256" key="8">
    <source>
        <dbReference type="ARBA" id="ARBA00023012"/>
    </source>
</evidence>
<feature type="transmembrane region" description="Helical" evidence="9">
    <location>
        <begin position="66"/>
        <end position="86"/>
    </location>
</feature>
<dbReference type="EMBL" id="JASAOF010000008">
    <property type="protein sequence ID" value="MDI2029886.1"/>
    <property type="molecule type" value="Genomic_DNA"/>
</dbReference>
<comment type="catalytic activity">
    <reaction evidence="1">
        <text>ATP + protein L-histidine = ADP + protein N-phospho-L-histidine.</text>
        <dbReference type="EC" id="2.7.13.3"/>
    </reaction>
</comment>
<gene>
    <name evidence="11" type="ORF">QFW96_14745</name>
</gene>
<dbReference type="InterPro" id="IPR050482">
    <property type="entry name" value="Sensor_HK_TwoCompSys"/>
</dbReference>
<accession>A0ABT6PPF8</accession>
<keyword evidence="6 11" id="KW-0418">Kinase</keyword>
<dbReference type="SUPFAM" id="SSF55874">
    <property type="entry name" value="ATPase domain of HSP90 chaperone/DNA topoisomerase II/histidine kinase"/>
    <property type="match status" value="1"/>
</dbReference>
<dbReference type="Pfam" id="PF02518">
    <property type="entry name" value="HATPase_c"/>
    <property type="match status" value="1"/>
</dbReference>
<comment type="caution">
    <text evidence="11">The sequence shown here is derived from an EMBL/GenBank/DDBJ whole genome shotgun (WGS) entry which is preliminary data.</text>
</comment>
<reference evidence="11 12" key="1">
    <citation type="submission" date="2023-04" db="EMBL/GenBank/DDBJ databases">
        <title>Draft genome sequence of Saccharopolyspora sp. TS4A08 isolated from sweet potato rhizospheric soil.</title>
        <authorList>
            <person name="Suksaard P."/>
            <person name="Duangmal K."/>
        </authorList>
    </citation>
    <scope>NUCLEOTIDE SEQUENCE [LARGE SCALE GENOMIC DNA]</scope>
    <source>
        <strain evidence="11 12">TS4A08</strain>
    </source>
</reference>
<keyword evidence="3" id="KW-0597">Phosphoprotein</keyword>
<dbReference type="Gene3D" id="1.20.5.1930">
    <property type="match status" value="1"/>
</dbReference>
<name>A0ABT6PPF8_9PSEU</name>
<dbReference type="SMART" id="SM00387">
    <property type="entry name" value="HATPase_c"/>
    <property type="match status" value="1"/>
</dbReference>
<dbReference type="PANTHER" id="PTHR24421:SF10">
    <property type="entry name" value="NITRATE_NITRITE SENSOR PROTEIN NARQ"/>
    <property type="match status" value="1"/>
</dbReference>
<evidence type="ECO:0000256" key="9">
    <source>
        <dbReference type="SAM" id="Phobius"/>
    </source>
</evidence>
<dbReference type="InterPro" id="IPR036890">
    <property type="entry name" value="HATPase_C_sf"/>
</dbReference>
<organism evidence="11 12">
    <name type="scientific">Saccharopolyspora ipomoeae</name>
    <dbReference type="NCBI Taxonomy" id="3042027"/>
    <lineage>
        <taxon>Bacteria</taxon>
        <taxon>Bacillati</taxon>
        <taxon>Actinomycetota</taxon>
        <taxon>Actinomycetes</taxon>
        <taxon>Pseudonocardiales</taxon>
        <taxon>Pseudonocardiaceae</taxon>
        <taxon>Saccharopolyspora</taxon>
    </lineage>
</organism>
<keyword evidence="7" id="KW-0067">ATP-binding</keyword>
<keyword evidence="12" id="KW-1185">Reference proteome</keyword>
<evidence type="ECO:0000256" key="6">
    <source>
        <dbReference type="ARBA" id="ARBA00022777"/>
    </source>
</evidence>
<keyword evidence="9" id="KW-0472">Membrane</keyword>
<dbReference type="GO" id="GO:0016301">
    <property type="term" value="F:kinase activity"/>
    <property type="evidence" value="ECO:0007669"/>
    <property type="project" value="UniProtKB-KW"/>
</dbReference>
<feature type="transmembrane region" description="Helical" evidence="9">
    <location>
        <begin position="98"/>
        <end position="117"/>
    </location>
</feature>
<dbReference type="Pfam" id="PF07730">
    <property type="entry name" value="HisKA_3"/>
    <property type="match status" value="1"/>
</dbReference>
<evidence type="ECO:0000313" key="11">
    <source>
        <dbReference type="EMBL" id="MDI2029886.1"/>
    </source>
</evidence>
<evidence type="ECO:0000256" key="1">
    <source>
        <dbReference type="ARBA" id="ARBA00000085"/>
    </source>
</evidence>
<dbReference type="CDD" id="cd16917">
    <property type="entry name" value="HATPase_UhpB-NarQ-NarX-like"/>
    <property type="match status" value="1"/>
</dbReference>
<dbReference type="Gene3D" id="3.30.565.10">
    <property type="entry name" value="Histidine kinase-like ATPase, C-terminal domain"/>
    <property type="match status" value="1"/>
</dbReference>
<sequence>MRHLLDRERLLSWWDGKVHHLLIDVAVALCFCGLFREFDSPWVFLLHLAALVALLVRRRFPLALAAVSIALIAFAQYLPVAWVALYTCARRYGASRTTWITGVVIIAVGVGSNFVRYPGWDGFASVLSIGVNAALFTVPGMLGLWLQQRQVLVAATRERIERAERERALRAERAVGEERRRIARELHDVIAHRASVLSLQAGALTMHAKDERTAETAETIRDNSAKALTELRGMLRVLREGPSEIAEAPTAGDIAELVRENGPGVRLSIPDELPETSGTTGRAAYRVVQEALTNAARHAPDADVSVVVEAGDALSVTVTNGPSAQPPASGAGYGLLGMRERVALAGGTLETGPTGDGGFRVAAVLPKVPESRTDS</sequence>
<feature type="domain" description="Histidine kinase/HSP90-like ATPase" evidence="10">
    <location>
        <begin position="279"/>
        <end position="369"/>
    </location>
</feature>
<keyword evidence="5" id="KW-0547">Nucleotide-binding</keyword>
<dbReference type="EC" id="2.7.13.3" evidence="2"/>
<evidence type="ECO:0000256" key="5">
    <source>
        <dbReference type="ARBA" id="ARBA00022741"/>
    </source>
</evidence>
<protein>
    <recommendedName>
        <fullName evidence="2">histidine kinase</fullName>
        <ecNumber evidence="2">2.7.13.3</ecNumber>
    </recommendedName>
</protein>
<evidence type="ECO:0000313" key="12">
    <source>
        <dbReference type="Proteomes" id="UP001237595"/>
    </source>
</evidence>
<dbReference type="PANTHER" id="PTHR24421">
    <property type="entry name" value="NITRATE/NITRITE SENSOR PROTEIN NARX-RELATED"/>
    <property type="match status" value="1"/>
</dbReference>
<keyword evidence="8" id="KW-0902">Two-component regulatory system</keyword>
<proteinExistence type="predicted"/>
<keyword evidence="9" id="KW-0812">Transmembrane</keyword>
<dbReference type="RefSeq" id="WP_281456209.1">
    <property type="nucleotide sequence ID" value="NZ_JASAOF010000008.1"/>
</dbReference>
<keyword evidence="9" id="KW-1133">Transmembrane helix</keyword>
<evidence type="ECO:0000259" key="10">
    <source>
        <dbReference type="SMART" id="SM00387"/>
    </source>
</evidence>
<evidence type="ECO:0000256" key="3">
    <source>
        <dbReference type="ARBA" id="ARBA00022553"/>
    </source>
</evidence>
<evidence type="ECO:0000256" key="2">
    <source>
        <dbReference type="ARBA" id="ARBA00012438"/>
    </source>
</evidence>
<dbReference type="InterPro" id="IPR003594">
    <property type="entry name" value="HATPase_dom"/>
</dbReference>
<feature type="transmembrane region" description="Helical" evidence="9">
    <location>
        <begin position="123"/>
        <end position="146"/>
    </location>
</feature>
<evidence type="ECO:0000256" key="4">
    <source>
        <dbReference type="ARBA" id="ARBA00022679"/>
    </source>
</evidence>
<evidence type="ECO:0000256" key="7">
    <source>
        <dbReference type="ARBA" id="ARBA00022840"/>
    </source>
</evidence>
<dbReference type="InterPro" id="IPR011712">
    <property type="entry name" value="Sig_transdc_His_kin_sub3_dim/P"/>
</dbReference>